<dbReference type="InterPro" id="IPR045864">
    <property type="entry name" value="aa-tRNA-synth_II/BPL/LPL"/>
</dbReference>
<dbReference type="GO" id="GO:0140096">
    <property type="term" value="F:catalytic activity, acting on a protein"/>
    <property type="evidence" value="ECO:0007669"/>
    <property type="project" value="UniProtKB-ARBA"/>
</dbReference>
<evidence type="ECO:0000256" key="2">
    <source>
        <dbReference type="ARBA" id="ARBA00022840"/>
    </source>
</evidence>
<dbReference type="InterPro" id="IPR027031">
    <property type="entry name" value="Gly-tRNA_synthase/POLG2"/>
</dbReference>
<evidence type="ECO:0000256" key="1">
    <source>
        <dbReference type="ARBA" id="ARBA00022490"/>
    </source>
</evidence>
<dbReference type="InterPro" id="IPR036621">
    <property type="entry name" value="Anticodon-bd_dom_sf"/>
</dbReference>
<dbReference type="GO" id="GO:0006426">
    <property type="term" value="P:glycyl-tRNA aminoacylation"/>
    <property type="evidence" value="ECO:0007669"/>
    <property type="project" value="TreeGrafter"/>
</dbReference>
<dbReference type="SUPFAM" id="SSF55681">
    <property type="entry name" value="Class II aaRS and biotin synthetases"/>
    <property type="match status" value="1"/>
</dbReference>
<accession>A0AAW9IUD5</accession>
<dbReference type="AlphaFoldDB" id="A0AAW9IUD5"/>
<protein>
    <submittedName>
        <fullName evidence="5">Glycine--tRNA ligase</fullName>
        <ecNumber evidence="5">6.1.1.14</ecNumber>
    </submittedName>
</protein>
<dbReference type="GO" id="GO:0016740">
    <property type="term" value="F:transferase activity"/>
    <property type="evidence" value="ECO:0007669"/>
    <property type="project" value="UniProtKB-ARBA"/>
</dbReference>
<evidence type="ECO:0000256" key="3">
    <source>
        <dbReference type="ARBA" id="ARBA00023146"/>
    </source>
</evidence>
<comment type="caution">
    <text evidence="5">The sequence shown here is derived from an EMBL/GenBank/DDBJ whole genome shotgun (WGS) entry which is preliminary data.</text>
</comment>
<dbReference type="Pfam" id="PF03129">
    <property type="entry name" value="HGTP_anticodon"/>
    <property type="match status" value="1"/>
</dbReference>
<evidence type="ECO:0000313" key="6">
    <source>
        <dbReference type="Proteomes" id="UP001292368"/>
    </source>
</evidence>
<dbReference type="GO" id="GO:0004820">
    <property type="term" value="F:glycine-tRNA ligase activity"/>
    <property type="evidence" value="ECO:0007669"/>
    <property type="project" value="UniProtKB-EC"/>
</dbReference>
<feature type="non-terminal residue" evidence="5">
    <location>
        <position position="1"/>
    </location>
</feature>
<dbReference type="PANTHER" id="PTHR10745:SF8">
    <property type="entry name" value="DNA POLYMERASE SUBUNIT GAMMA-2, MITOCHONDRIAL"/>
    <property type="match status" value="1"/>
</dbReference>
<dbReference type="PRINTS" id="PR01043">
    <property type="entry name" value="TRNASYNTHGLY"/>
</dbReference>
<dbReference type="PANTHER" id="PTHR10745">
    <property type="entry name" value="GLYCYL-TRNA SYNTHETASE/DNA POLYMERASE SUBUNIT GAMMA-2"/>
    <property type="match status" value="1"/>
</dbReference>
<dbReference type="Gene3D" id="3.40.50.800">
    <property type="entry name" value="Anticodon-binding domain"/>
    <property type="match status" value="1"/>
</dbReference>
<dbReference type="EMBL" id="WNVM01000425">
    <property type="protein sequence ID" value="MDZ5010479.1"/>
    <property type="molecule type" value="Genomic_DNA"/>
</dbReference>
<organism evidence="5 6">
    <name type="scientific">Clostridium perfringens</name>
    <dbReference type="NCBI Taxonomy" id="1502"/>
    <lineage>
        <taxon>Bacteria</taxon>
        <taxon>Bacillati</taxon>
        <taxon>Bacillota</taxon>
        <taxon>Clostridia</taxon>
        <taxon>Eubacteriales</taxon>
        <taxon>Clostridiaceae</taxon>
        <taxon>Clostridium</taxon>
    </lineage>
</organism>
<proteinExistence type="predicted"/>
<sequence>SNATSDIEYLFPFGWGELWGIADRTDYDLTKHQDHSGQDMSYLDPTTNEKYVPYVIEPSLGADRVALAFLVDAYDEEELEGGDTRTVMHLHPSLAPYKAAILPLSKKLSEKALDVYADLSKKFNIEYDEAGSIGKRYRRQDEIGTPF</sequence>
<gene>
    <name evidence="5" type="ORF">GNF77_16560</name>
</gene>
<dbReference type="GO" id="GO:0005524">
    <property type="term" value="F:ATP binding"/>
    <property type="evidence" value="ECO:0007669"/>
    <property type="project" value="UniProtKB-KW"/>
</dbReference>
<dbReference type="GO" id="GO:0005737">
    <property type="term" value="C:cytoplasm"/>
    <property type="evidence" value="ECO:0007669"/>
    <property type="project" value="TreeGrafter"/>
</dbReference>
<keyword evidence="2" id="KW-0547">Nucleotide-binding</keyword>
<reference evidence="5" key="1">
    <citation type="submission" date="2019-11" db="EMBL/GenBank/DDBJ databases">
        <title>Characterization of Clostridium perfringens isolates from swine manure treated agricultural soils.</title>
        <authorList>
            <person name="Wushke S.T."/>
        </authorList>
    </citation>
    <scope>NUCLEOTIDE SEQUENCE</scope>
    <source>
        <strain evidence="5">V2</strain>
    </source>
</reference>
<keyword evidence="3" id="KW-0030">Aminoacyl-tRNA synthetase</keyword>
<dbReference type="SUPFAM" id="SSF52954">
    <property type="entry name" value="Class II aaRS ABD-related"/>
    <property type="match status" value="1"/>
</dbReference>
<dbReference type="InterPro" id="IPR004154">
    <property type="entry name" value="Anticodon-bd"/>
</dbReference>
<evidence type="ECO:0000313" key="5">
    <source>
        <dbReference type="EMBL" id="MDZ5010479.1"/>
    </source>
</evidence>
<dbReference type="Proteomes" id="UP001292368">
    <property type="component" value="Unassembled WGS sequence"/>
</dbReference>
<keyword evidence="2" id="KW-0067">ATP-binding</keyword>
<feature type="domain" description="Anticodon-binding" evidence="4">
    <location>
        <begin position="98"/>
        <end position="147"/>
    </location>
</feature>
<dbReference type="Gene3D" id="3.30.930.10">
    <property type="entry name" value="Bira Bifunctional Protein, Domain 2"/>
    <property type="match status" value="1"/>
</dbReference>
<name>A0AAW9IUD5_CLOPF</name>
<keyword evidence="5" id="KW-0436">Ligase</keyword>
<dbReference type="EC" id="6.1.1.14" evidence="5"/>
<evidence type="ECO:0000259" key="4">
    <source>
        <dbReference type="Pfam" id="PF03129"/>
    </source>
</evidence>
<keyword evidence="1" id="KW-0963">Cytoplasm</keyword>